<evidence type="ECO:0000313" key="2">
    <source>
        <dbReference type="EMBL" id="EJC85368.1"/>
    </source>
</evidence>
<organism evidence="2">
    <name type="scientific">Rhizobium leguminosarum bv. trifolii WSM2297</name>
    <dbReference type="NCBI Taxonomy" id="754762"/>
    <lineage>
        <taxon>Bacteria</taxon>
        <taxon>Pseudomonadati</taxon>
        <taxon>Pseudomonadota</taxon>
        <taxon>Alphaproteobacteria</taxon>
        <taxon>Hyphomicrobiales</taxon>
        <taxon>Rhizobiaceae</taxon>
        <taxon>Rhizobium/Agrobacterium group</taxon>
        <taxon>Rhizobium</taxon>
    </lineage>
</organism>
<feature type="region of interest" description="Disordered" evidence="1">
    <location>
        <begin position="1"/>
        <end position="22"/>
    </location>
</feature>
<accession>J0WIR7</accession>
<protein>
    <submittedName>
        <fullName evidence="2">Uncharacterized protein</fullName>
    </submittedName>
</protein>
<gene>
    <name evidence="2" type="ORF">Rleg4DRAFT_7251</name>
    <name evidence="3" type="ORF">Rleg4DRAFT_7640</name>
</gene>
<dbReference type="AlphaFoldDB" id="J0WIR7"/>
<dbReference type="EMBL" id="JH719392">
    <property type="protein sequence ID" value="EJC85368.1"/>
    <property type="molecule type" value="Genomic_DNA"/>
</dbReference>
<evidence type="ECO:0000256" key="1">
    <source>
        <dbReference type="SAM" id="MobiDB-lite"/>
    </source>
</evidence>
<dbReference type="EMBL" id="JH719392">
    <property type="protein sequence ID" value="EJC85748.1"/>
    <property type="molecule type" value="Genomic_DNA"/>
</dbReference>
<dbReference type="HOGENOM" id="CLU_2424826_0_0_5"/>
<feature type="compositionally biased region" description="Basic and acidic residues" evidence="1">
    <location>
        <begin position="13"/>
        <end position="22"/>
    </location>
</feature>
<proteinExistence type="predicted"/>
<dbReference type="Proteomes" id="UP000005732">
    <property type="component" value="Unassembled WGS sequence"/>
</dbReference>
<sequence length="91" mass="9910">MEIGAARKTSMRQVERGSEVTHRRAAVITQRLVAGDDAGQHRQIVARRDQPEDRCRVVLAVIDRAALGEGEMMKAGMRLPGPQRSAFGGAT</sequence>
<name>J0WIR7_RHILT</name>
<reference evidence="2" key="1">
    <citation type="submission" date="2012-02" db="EMBL/GenBank/DDBJ databases">
        <title>Improved High-Quality Draft Sequence of Rhizobium leguminosarum bv. trifolii WSM2297.</title>
        <authorList>
            <consortium name="US DOE Joint Genome Institute"/>
            <person name="Lucas S."/>
            <person name="Han J."/>
            <person name="Lapidus A."/>
            <person name="Cheng J.-F."/>
            <person name="Goodwin L."/>
            <person name="Pitluck S."/>
            <person name="Peters L."/>
            <person name="Ovchinnikova G."/>
            <person name="Zhang X."/>
            <person name="Detter J.C."/>
            <person name="Han C."/>
            <person name="Tapia R."/>
            <person name="Land M."/>
            <person name="Hauser L."/>
            <person name="Kyrpides N."/>
            <person name="Ivanova N."/>
            <person name="Pagani I."/>
            <person name="Brau L."/>
            <person name="Yates R."/>
            <person name="O'Hara G."/>
            <person name="Rui T."/>
            <person name="Howieson J."/>
            <person name="Reeve W."/>
            <person name="Woyke T."/>
        </authorList>
    </citation>
    <scope>NUCLEOTIDE SEQUENCE [LARGE SCALE GENOMIC DNA]</scope>
    <source>
        <strain evidence="2">WSM2297</strain>
    </source>
</reference>
<evidence type="ECO:0000313" key="3">
    <source>
        <dbReference type="EMBL" id="EJC85748.1"/>
    </source>
</evidence>